<keyword evidence="8" id="KW-1185">Reference proteome</keyword>
<evidence type="ECO:0000256" key="3">
    <source>
        <dbReference type="ARBA" id="ARBA00029447"/>
    </source>
</evidence>
<dbReference type="SUPFAM" id="SSF58104">
    <property type="entry name" value="Methyl-accepting chemotaxis protein (MCP) signaling domain"/>
    <property type="match status" value="1"/>
</dbReference>
<name>A0ABY6JTN1_9GAMM</name>
<dbReference type="CDD" id="cd11386">
    <property type="entry name" value="MCP_signal"/>
    <property type="match status" value="1"/>
</dbReference>
<feature type="transmembrane region" description="Helical" evidence="5">
    <location>
        <begin position="131"/>
        <end position="151"/>
    </location>
</feature>
<keyword evidence="5" id="KW-0812">Transmembrane</keyword>
<feature type="transmembrane region" description="Helical" evidence="5">
    <location>
        <begin position="26"/>
        <end position="41"/>
    </location>
</feature>
<dbReference type="PANTHER" id="PTHR43531">
    <property type="entry name" value="PROTEIN ICFG"/>
    <property type="match status" value="1"/>
</dbReference>
<evidence type="ECO:0000256" key="5">
    <source>
        <dbReference type="SAM" id="Phobius"/>
    </source>
</evidence>
<proteinExistence type="inferred from homology"/>
<feature type="transmembrane region" description="Helical" evidence="5">
    <location>
        <begin position="48"/>
        <end position="65"/>
    </location>
</feature>
<dbReference type="SMART" id="SM00283">
    <property type="entry name" value="MA"/>
    <property type="match status" value="1"/>
</dbReference>
<gene>
    <name evidence="7" type="ORF">K1Y77_08230</name>
</gene>
<dbReference type="Gene3D" id="1.10.287.950">
    <property type="entry name" value="Methyl-accepting chemotaxis protein"/>
    <property type="match status" value="1"/>
</dbReference>
<keyword evidence="1" id="KW-0145">Chemotaxis</keyword>
<evidence type="ECO:0000256" key="4">
    <source>
        <dbReference type="PROSITE-ProRule" id="PRU00284"/>
    </source>
</evidence>
<comment type="similarity">
    <text evidence="3">Belongs to the methyl-accepting chemotaxis (MCP) protein family.</text>
</comment>
<dbReference type="PANTHER" id="PTHR43531:SF11">
    <property type="entry name" value="METHYL-ACCEPTING CHEMOTAXIS PROTEIN 3"/>
    <property type="match status" value="1"/>
</dbReference>
<keyword evidence="2 4" id="KW-0807">Transducer</keyword>
<dbReference type="InterPro" id="IPR004089">
    <property type="entry name" value="MCPsignal_dom"/>
</dbReference>
<feature type="domain" description="Methyl-accepting transducer" evidence="6">
    <location>
        <begin position="185"/>
        <end position="393"/>
    </location>
</feature>
<sequence length="412" mass="43948">MFKILIAQGVLALALASWYSTWLEALIISVPTVILGGYLTYSQGSDLLTRLYLGAAFMVMTGLHIHQTHGLIEVHFGLFVLLAILLYYRDWRVIAAAAVVALIHHLSFHVLQSMDIGIYVMPEASLKMVLVHGGYLAFEAAVLVALANIMAGEFIRSQGALNESDRLGSELQRQRAALLSEVEQAINNMAGLSSRVSSASESLSSATTQQAASVEQTTASLDELSATVAQNAENAVETESVANQAARDASDGSAAVLQTIQAMRDIASKVKIIDDIAFQTNLLALNASVEAARAGEHGRGFAVVASEVRKLAEGSRLAAQDIGATSTQSVITAEQAGERIKGLVPAIERTAQLVRDIASSSQEQSLGIEQINKATYELYQGAQDISKLAEQLTSTSLEMEETATSLQREASV</sequence>
<evidence type="ECO:0000256" key="1">
    <source>
        <dbReference type="ARBA" id="ARBA00022500"/>
    </source>
</evidence>
<dbReference type="Pfam" id="PF00015">
    <property type="entry name" value="MCPsignal"/>
    <property type="match status" value="1"/>
</dbReference>
<evidence type="ECO:0000313" key="7">
    <source>
        <dbReference type="EMBL" id="UYV20618.1"/>
    </source>
</evidence>
<dbReference type="PRINTS" id="PR00260">
    <property type="entry name" value="CHEMTRNSDUCR"/>
</dbReference>
<organism evidence="7 8">
    <name type="scientific">Halomonas qaidamensis</name>
    <dbReference type="NCBI Taxonomy" id="2866211"/>
    <lineage>
        <taxon>Bacteria</taxon>
        <taxon>Pseudomonadati</taxon>
        <taxon>Pseudomonadota</taxon>
        <taxon>Gammaproteobacteria</taxon>
        <taxon>Oceanospirillales</taxon>
        <taxon>Halomonadaceae</taxon>
        <taxon>Halomonas</taxon>
    </lineage>
</organism>
<dbReference type="InterPro" id="IPR051310">
    <property type="entry name" value="MCP_chemotaxis"/>
</dbReference>
<evidence type="ECO:0000259" key="6">
    <source>
        <dbReference type="PROSITE" id="PS50111"/>
    </source>
</evidence>
<reference evidence="7 8" key="1">
    <citation type="journal article" date="2022" name="Antonie Van Leeuwenhoek">
        <title>Whole genome sequencing of the halophilic Halomonas qaidamensis XH36, a novel species strain with high ectoine production.</title>
        <authorList>
            <person name="Zhang T."/>
            <person name="Cui T."/>
            <person name="Cao Y."/>
            <person name="Li Y."/>
            <person name="Li F."/>
            <person name="Zhu D."/>
            <person name="Xing J."/>
        </authorList>
    </citation>
    <scope>NUCLEOTIDE SEQUENCE [LARGE SCALE GENOMIC DNA]</scope>
    <source>
        <strain evidence="7 8">XH36</strain>
    </source>
</reference>
<accession>A0ABY6JTN1</accession>
<dbReference type="RefSeq" id="WP_320055282.1">
    <property type="nucleotide sequence ID" value="NZ_CP080627.1"/>
</dbReference>
<keyword evidence="5" id="KW-0472">Membrane</keyword>
<dbReference type="EMBL" id="CP080627">
    <property type="protein sequence ID" value="UYV20618.1"/>
    <property type="molecule type" value="Genomic_DNA"/>
</dbReference>
<evidence type="ECO:0000313" key="8">
    <source>
        <dbReference type="Proteomes" id="UP001163082"/>
    </source>
</evidence>
<dbReference type="Proteomes" id="UP001163082">
    <property type="component" value="Chromosome"/>
</dbReference>
<keyword evidence="5" id="KW-1133">Transmembrane helix</keyword>
<evidence type="ECO:0000256" key="2">
    <source>
        <dbReference type="ARBA" id="ARBA00023224"/>
    </source>
</evidence>
<feature type="transmembrane region" description="Helical" evidence="5">
    <location>
        <begin position="71"/>
        <end position="88"/>
    </location>
</feature>
<dbReference type="InterPro" id="IPR004090">
    <property type="entry name" value="Chemotax_Me-accpt_rcpt"/>
</dbReference>
<protein>
    <recommendedName>
        <fullName evidence="6">Methyl-accepting transducer domain-containing protein</fullName>
    </recommendedName>
</protein>
<dbReference type="PROSITE" id="PS50111">
    <property type="entry name" value="CHEMOTAXIS_TRANSDUC_2"/>
    <property type="match status" value="1"/>
</dbReference>